<evidence type="ECO:0000256" key="1">
    <source>
        <dbReference type="ARBA" id="ARBA00023015"/>
    </source>
</evidence>
<organism evidence="6 7">
    <name type="scientific">Deinococcus roseus</name>
    <dbReference type="NCBI Taxonomy" id="392414"/>
    <lineage>
        <taxon>Bacteria</taxon>
        <taxon>Thermotogati</taxon>
        <taxon>Deinococcota</taxon>
        <taxon>Deinococci</taxon>
        <taxon>Deinococcales</taxon>
        <taxon>Deinococcaceae</taxon>
        <taxon>Deinococcus</taxon>
    </lineage>
</organism>
<feature type="domain" description="HTH crp-type" evidence="5">
    <location>
        <begin position="108"/>
        <end position="174"/>
    </location>
</feature>
<evidence type="ECO:0000259" key="5">
    <source>
        <dbReference type="PROSITE" id="PS51063"/>
    </source>
</evidence>
<evidence type="ECO:0000313" key="6">
    <source>
        <dbReference type="EMBL" id="GGJ32530.1"/>
    </source>
</evidence>
<dbReference type="EMBL" id="BMOD01000005">
    <property type="protein sequence ID" value="GGJ32530.1"/>
    <property type="molecule type" value="Genomic_DNA"/>
</dbReference>
<protein>
    <recommendedName>
        <fullName evidence="8">Crp/Fnr family transcriptional regulator</fullName>
    </recommendedName>
</protein>
<dbReference type="SMART" id="SM00419">
    <property type="entry name" value="HTH_CRP"/>
    <property type="match status" value="1"/>
</dbReference>
<evidence type="ECO:0000313" key="7">
    <source>
        <dbReference type="Proteomes" id="UP000632222"/>
    </source>
</evidence>
<comment type="caution">
    <text evidence="6">The sequence shown here is derived from an EMBL/GenBank/DDBJ whole genome shotgun (WGS) entry which is preliminary data.</text>
</comment>
<evidence type="ECO:0000259" key="4">
    <source>
        <dbReference type="PROSITE" id="PS50042"/>
    </source>
</evidence>
<dbReference type="Proteomes" id="UP000632222">
    <property type="component" value="Unassembled WGS sequence"/>
</dbReference>
<dbReference type="InterPro" id="IPR036390">
    <property type="entry name" value="WH_DNA-bd_sf"/>
</dbReference>
<dbReference type="InterPro" id="IPR014710">
    <property type="entry name" value="RmlC-like_jellyroll"/>
</dbReference>
<keyword evidence="1" id="KW-0805">Transcription regulation</keyword>
<dbReference type="SUPFAM" id="SSF46785">
    <property type="entry name" value="Winged helix' DNA-binding domain"/>
    <property type="match status" value="1"/>
</dbReference>
<dbReference type="PANTHER" id="PTHR24567">
    <property type="entry name" value="CRP FAMILY TRANSCRIPTIONAL REGULATORY PROTEIN"/>
    <property type="match status" value="1"/>
</dbReference>
<name>A0ABQ2CYA7_9DEIO</name>
<reference evidence="7" key="1">
    <citation type="journal article" date="2019" name="Int. J. Syst. Evol. Microbiol.">
        <title>The Global Catalogue of Microorganisms (GCM) 10K type strain sequencing project: providing services to taxonomists for standard genome sequencing and annotation.</title>
        <authorList>
            <consortium name="The Broad Institute Genomics Platform"/>
            <consortium name="The Broad Institute Genome Sequencing Center for Infectious Disease"/>
            <person name="Wu L."/>
            <person name="Ma J."/>
        </authorList>
    </citation>
    <scope>NUCLEOTIDE SEQUENCE [LARGE SCALE GENOMIC DNA]</scope>
    <source>
        <strain evidence="7">JCM 14370</strain>
    </source>
</reference>
<keyword evidence="7" id="KW-1185">Reference proteome</keyword>
<dbReference type="PANTHER" id="PTHR24567:SF74">
    <property type="entry name" value="HTH-TYPE TRANSCRIPTIONAL REGULATOR ARCR"/>
    <property type="match status" value="1"/>
</dbReference>
<dbReference type="InterPro" id="IPR050397">
    <property type="entry name" value="Env_Response_Regulators"/>
</dbReference>
<dbReference type="PROSITE" id="PS50042">
    <property type="entry name" value="CNMP_BINDING_3"/>
    <property type="match status" value="1"/>
</dbReference>
<evidence type="ECO:0000256" key="3">
    <source>
        <dbReference type="ARBA" id="ARBA00023163"/>
    </source>
</evidence>
<sequence>MLFQEGDAADHLYQLCSGHVRLFRLSAQDREVTLCVASQGQWLSEGSLQGETQSFFAEALDAAVLMKIPTRQVVQAARQDLGVARFLLEVVTSQIALLQQQHQQLVFQDVAQRLASSLLTLGHVSRVIGGKLSHQDLAFMVGSTRETITKLLGEFRDLGFLELGYRKIVLLDEEGLRRLATQRNT</sequence>
<keyword evidence="2" id="KW-0238">DNA-binding</keyword>
<dbReference type="Pfam" id="PF00027">
    <property type="entry name" value="cNMP_binding"/>
    <property type="match status" value="1"/>
</dbReference>
<dbReference type="InterPro" id="IPR012318">
    <property type="entry name" value="HTH_CRP"/>
</dbReference>
<dbReference type="InterPro" id="IPR018490">
    <property type="entry name" value="cNMP-bd_dom_sf"/>
</dbReference>
<dbReference type="SUPFAM" id="SSF51206">
    <property type="entry name" value="cAMP-binding domain-like"/>
    <property type="match status" value="1"/>
</dbReference>
<gene>
    <name evidence="6" type="ORF">GCM10008938_18430</name>
</gene>
<evidence type="ECO:0008006" key="8">
    <source>
        <dbReference type="Google" id="ProtNLM"/>
    </source>
</evidence>
<dbReference type="Gene3D" id="2.60.120.10">
    <property type="entry name" value="Jelly Rolls"/>
    <property type="match status" value="1"/>
</dbReference>
<keyword evidence="3" id="KW-0804">Transcription</keyword>
<dbReference type="InterPro" id="IPR000595">
    <property type="entry name" value="cNMP-bd_dom"/>
</dbReference>
<dbReference type="Pfam" id="PF13545">
    <property type="entry name" value="HTH_Crp_2"/>
    <property type="match status" value="1"/>
</dbReference>
<feature type="domain" description="Cyclic nucleotide-binding" evidence="4">
    <location>
        <begin position="1"/>
        <end position="48"/>
    </location>
</feature>
<evidence type="ECO:0000256" key="2">
    <source>
        <dbReference type="ARBA" id="ARBA00023125"/>
    </source>
</evidence>
<dbReference type="PROSITE" id="PS51063">
    <property type="entry name" value="HTH_CRP_2"/>
    <property type="match status" value="1"/>
</dbReference>
<dbReference type="CDD" id="cd00038">
    <property type="entry name" value="CAP_ED"/>
    <property type="match status" value="1"/>
</dbReference>
<proteinExistence type="predicted"/>
<accession>A0ABQ2CYA7</accession>